<feature type="binding site" evidence="4">
    <location>
        <position position="92"/>
    </location>
    <ligand>
        <name>Zn(2+)</name>
        <dbReference type="ChEBI" id="CHEBI:29105"/>
    </ligand>
</feature>
<reference evidence="8 9" key="1">
    <citation type="submission" date="2015-09" db="EMBL/GenBank/DDBJ databases">
        <title>Draft genome sequence of Alicyclobacillus ferrooxydans DSM 22381.</title>
        <authorList>
            <person name="Hemp J."/>
        </authorList>
    </citation>
    <scope>NUCLEOTIDE SEQUENCE [LARGE SCALE GENOMIC DNA]</scope>
    <source>
        <strain evidence="8 9">TC-34</strain>
    </source>
</reference>
<feature type="domain" description="Mannose-6-phosphate isomerase cupin" evidence="7">
    <location>
        <begin position="244"/>
        <end position="312"/>
    </location>
</feature>
<keyword evidence="1 3" id="KW-0479">Metal-binding</keyword>
<dbReference type="InterPro" id="IPR051804">
    <property type="entry name" value="Carb_Metab_Reg_Kinase/Isom"/>
</dbReference>
<feature type="domain" description="Phosphomannose isomerase type I catalytic" evidence="6">
    <location>
        <begin position="3"/>
        <end position="102"/>
    </location>
</feature>
<keyword evidence="3" id="KW-0413">Isomerase</keyword>
<dbReference type="Gene3D" id="2.60.120.10">
    <property type="entry name" value="Jelly Rolls"/>
    <property type="match status" value="2"/>
</dbReference>
<evidence type="ECO:0000313" key="8">
    <source>
        <dbReference type="EMBL" id="KPV44497.1"/>
    </source>
</evidence>
<dbReference type="AlphaFoldDB" id="A0A0P9EZH5"/>
<accession>A0A0P9EZH5</accession>
<name>A0A0P9EZH5_9BACL</name>
<proteinExistence type="inferred from homology"/>
<comment type="catalytic activity">
    <reaction evidence="3">
        <text>D-mannose 6-phosphate = D-fructose 6-phosphate</text>
        <dbReference type="Rhea" id="RHEA:12356"/>
        <dbReference type="ChEBI" id="CHEBI:58735"/>
        <dbReference type="ChEBI" id="CHEBI:61527"/>
        <dbReference type="EC" id="5.3.1.8"/>
    </reaction>
</comment>
<organism evidence="8 9">
    <name type="scientific">Alicyclobacillus ferrooxydans</name>
    <dbReference type="NCBI Taxonomy" id="471514"/>
    <lineage>
        <taxon>Bacteria</taxon>
        <taxon>Bacillati</taxon>
        <taxon>Bacillota</taxon>
        <taxon>Bacilli</taxon>
        <taxon>Bacillales</taxon>
        <taxon>Alicyclobacillaceae</taxon>
        <taxon>Alicyclobacillus</taxon>
    </lineage>
</organism>
<evidence type="ECO:0000256" key="5">
    <source>
        <dbReference type="PIRSR" id="PIRSR036894-2"/>
    </source>
</evidence>
<dbReference type="Pfam" id="PF21621">
    <property type="entry name" value="MPI_cupin_dom"/>
    <property type="match status" value="1"/>
</dbReference>
<dbReference type="EC" id="5.3.1.8" evidence="3"/>
<dbReference type="InterPro" id="IPR014710">
    <property type="entry name" value="RmlC-like_jellyroll"/>
</dbReference>
<keyword evidence="2 3" id="KW-0862">Zinc</keyword>
<dbReference type="PIRSF" id="PIRSF036894">
    <property type="entry name" value="PMI_Firm_short"/>
    <property type="match status" value="1"/>
</dbReference>
<dbReference type="CDD" id="cd02208">
    <property type="entry name" value="cupin_RmlC-like"/>
    <property type="match status" value="1"/>
</dbReference>
<dbReference type="InterPro" id="IPR046457">
    <property type="entry name" value="PMI_typeI_cat"/>
</dbReference>
<evidence type="ECO:0000256" key="3">
    <source>
        <dbReference type="PIRNR" id="PIRNR036894"/>
    </source>
</evidence>
<evidence type="ECO:0000256" key="1">
    <source>
        <dbReference type="ARBA" id="ARBA00022723"/>
    </source>
</evidence>
<dbReference type="InterPro" id="IPR014628">
    <property type="entry name" value="Man6P_isomerase_Firm_short"/>
</dbReference>
<comment type="similarity">
    <text evidence="3">Belongs to the mannose-6-phosphate isomerase type 1 family.</text>
</comment>
<dbReference type="PANTHER" id="PTHR42742">
    <property type="entry name" value="TRANSCRIPTIONAL REPRESSOR MPRA"/>
    <property type="match status" value="1"/>
</dbReference>
<dbReference type="InterPro" id="IPR011051">
    <property type="entry name" value="RmlC_Cupin_sf"/>
</dbReference>
<evidence type="ECO:0000259" key="6">
    <source>
        <dbReference type="Pfam" id="PF20511"/>
    </source>
</evidence>
<dbReference type="PANTHER" id="PTHR42742:SF3">
    <property type="entry name" value="FRUCTOKINASE"/>
    <property type="match status" value="1"/>
</dbReference>
<dbReference type="GO" id="GO:0004476">
    <property type="term" value="F:mannose-6-phosphate isomerase activity"/>
    <property type="evidence" value="ECO:0007669"/>
    <property type="project" value="UniProtKB-UniRule"/>
</dbReference>
<dbReference type="InterPro" id="IPR049071">
    <property type="entry name" value="MPI_cupin_dom"/>
</dbReference>
<sequence length="329" mass="36494">MERVWGGQSLKSTFHDRCQVQLPVDTPVGEYWVLSGHPHGTSVVSNGPLRGLSLVELTEMYPRDYLGNSVQPRFPLLIKFLEAAEDLSVQVHPSDHFAQRMEDDFGKTEAWYILDSKPGGKIVYGHSFPSRAVLRNAFENGTIGNYLNYRDIEPGDTILVPSETLHALLAGTKVIEIQQTSDVTYRVYDWDRVGTDGVPRELHVDKAAEVLFPQADPSHLKTEEAAGPLHQSELDISAGNSEQLIDCPYFTLYKWNLENASKSLLNRESSESPDILIVIRGSGRLMCEGAEPIELSAGDTCLVPTSIGEIEVLQDDASSSPLQLLLVRY</sequence>
<dbReference type="OrthoDB" id="9808275at2"/>
<feature type="binding site" evidence="4">
    <location>
        <position position="109"/>
    </location>
    <ligand>
        <name>Zn(2+)</name>
        <dbReference type="ChEBI" id="CHEBI:29105"/>
    </ligand>
</feature>
<dbReference type="SUPFAM" id="SSF51182">
    <property type="entry name" value="RmlC-like cupins"/>
    <property type="match status" value="1"/>
</dbReference>
<evidence type="ECO:0000256" key="2">
    <source>
        <dbReference type="ARBA" id="ARBA00022833"/>
    </source>
</evidence>
<comment type="caution">
    <text evidence="8">The sequence shown here is derived from an EMBL/GenBank/DDBJ whole genome shotgun (WGS) entry which is preliminary data.</text>
</comment>
<dbReference type="PATRIC" id="fig|471514.4.peg.3784"/>
<feature type="active site" evidence="5">
    <location>
        <position position="186"/>
    </location>
</feature>
<dbReference type="EMBL" id="LJCO01000033">
    <property type="protein sequence ID" value="KPV44497.1"/>
    <property type="molecule type" value="Genomic_DNA"/>
</dbReference>
<dbReference type="CDD" id="cd07010">
    <property type="entry name" value="cupin_PMI_type_I_N_bac"/>
    <property type="match status" value="1"/>
</dbReference>
<evidence type="ECO:0000313" key="9">
    <source>
        <dbReference type="Proteomes" id="UP000050482"/>
    </source>
</evidence>
<evidence type="ECO:0000256" key="4">
    <source>
        <dbReference type="PIRSR" id="PIRSR036894-1"/>
    </source>
</evidence>
<protein>
    <recommendedName>
        <fullName evidence="3">Mannose-6-phosphate isomerase</fullName>
        <ecNumber evidence="3">5.3.1.8</ecNumber>
    </recommendedName>
</protein>
<dbReference type="Pfam" id="PF20511">
    <property type="entry name" value="PMI_typeI_cat"/>
    <property type="match status" value="1"/>
</dbReference>
<dbReference type="GO" id="GO:0008270">
    <property type="term" value="F:zinc ion binding"/>
    <property type="evidence" value="ECO:0007669"/>
    <property type="project" value="UniProtKB-UniRule"/>
</dbReference>
<keyword evidence="9" id="KW-1185">Reference proteome</keyword>
<gene>
    <name evidence="8" type="ORF">AN477_07620</name>
</gene>
<feature type="binding site" evidence="4">
    <location>
        <position position="166"/>
    </location>
    <ligand>
        <name>Zn(2+)</name>
        <dbReference type="ChEBI" id="CHEBI:29105"/>
    </ligand>
</feature>
<dbReference type="Proteomes" id="UP000050482">
    <property type="component" value="Unassembled WGS sequence"/>
</dbReference>
<comment type="cofactor">
    <cofactor evidence="4">
        <name>Zn(2+)</name>
        <dbReference type="ChEBI" id="CHEBI:29105"/>
    </cofactor>
    <text evidence="4">Binds 1 zinc ion per subunit.</text>
</comment>
<dbReference type="GO" id="GO:0005975">
    <property type="term" value="P:carbohydrate metabolic process"/>
    <property type="evidence" value="ECO:0007669"/>
    <property type="project" value="UniProtKB-UniRule"/>
</dbReference>
<dbReference type="STRING" id="471514.AN477_07620"/>
<evidence type="ECO:0000259" key="7">
    <source>
        <dbReference type="Pfam" id="PF21621"/>
    </source>
</evidence>